<feature type="domain" description="FYVE-type" evidence="8">
    <location>
        <begin position="276"/>
        <end position="327"/>
    </location>
</feature>
<dbReference type="Pfam" id="PF01363">
    <property type="entry name" value="FYVE"/>
    <property type="match status" value="1"/>
</dbReference>
<dbReference type="PROSITE" id="PS50297">
    <property type="entry name" value="ANK_REP_REGION"/>
    <property type="match status" value="2"/>
</dbReference>
<keyword evidence="10" id="KW-1185">Reference proteome</keyword>
<dbReference type="OrthoDB" id="5839643at2759"/>
<dbReference type="PROSITE" id="PS50088">
    <property type="entry name" value="ANK_REPEAT"/>
    <property type="match status" value="2"/>
</dbReference>
<proteinExistence type="predicted"/>
<evidence type="ECO:0000256" key="5">
    <source>
        <dbReference type="ARBA" id="ARBA00023043"/>
    </source>
</evidence>
<dbReference type="SMART" id="SM00248">
    <property type="entry name" value="ANK"/>
    <property type="match status" value="6"/>
</dbReference>
<keyword evidence="3 7" id="KW-0863">Zinc-finger</keyword>
<dbReference type="PANTHER" id="PTHR24173">
    <property type="entry name" value="ANKYRIN REPEAT CONTAINING"/>
    <property type="match status" value="1"/>
</dbReference>
<evidence type="ECO:0000256" key="4">
    <source>
        <dbReference type="ARBA" id="ARBA00022833"/>
    </source>
</evidence>
<dbReference type="PANTHER" id="PTHR24173:SF74">
    <property type="entry name" value="ANKYRIN REPEAT DOMAIN-CONTAINING PROTEIN 16"/>
    <property type="match status" value="1"/>
</dbReference>
<evidence type="ECO:0000256" key="1">
    <source>
        <dbReference type="ARBA" id="ARBA00022723"/>
    </source>
</evidence>
<dbReference type="SUPFAM" id="SSF57903">
    <property type="entry name" value="FYVE/PHD zinc finger"/>
    <property type="match status" value="1"/>
</dbReference>
<dbReference type="InterPro" id="IPR000306">
    <property type="entry name" value="Znf_FYVE"/>
</dbReference>
<evidence type="ECO:0000313" key="10">
    <source>
        <dbReference type="Proteomes" id="UP000053660"/>
    </source>
</evidence>
<name>A0A0B1SJG8_OESDE</name>
<organism evidence="9 10">
    <name type="scientific">Oesophagostomum dentatum</name>
    <name type="common">Nodular worm</name>
    <dbReference type="NCBI Taxonomy" id="61180"/>
    <lineage>
        <taxon>Eukaryota</taxon>
        <taxon>Metazoa</taxon>
        <taxon>Ecdysozoa</taxon>
        <taxon>Nematoda</taxon>
        <taxon>Chromadorea</taxon>
        <taxon>Rhabditida</taxon>
        <taxon>Rhabditina</taxon>
        <taxon>Rhabditomorpha</taxon>
        <taxon>Strongyloidea</taxon>
        <taxon>Strongylidae</taxon>
        <taxon>Oesophagostomum</taxon>
    </lineage>
</organism>
<dbReference type="EMBL" id="KN570502">
    <property type="protein sequence ID" value="KHJ84031.1"/>
    <property type="molecule type" value="Genomic_DNA"/>
</dbReference>
<dbReference type="PROSITE" id="PS50178">
    <property type="entry name" value="ZF_FYVE"/>
    <property type="match status" value="1"/>
</dbReference>
<dbReference type="InterPro" id="IPR002110">
    <property type="entry name" value="Ankyrin_rpt"/>
</dbReference>
<keyword evidence="4" id="KW-0862">Zinc</keyword>
<dbReference type="SMART" id="SM00064">
    <property type="entry name" value="FYVE"/>
    <property type="match status" value="1"/>
</dbReference>
<evidence type="ECO:0000259" key="8">
    <source>
        <dbReference type="PROSITE" id="PS50178"/>
    </source>
</evidence>
<dbReference type="GO" id="GO:0008270">
    <property type="term" value="F:zinc ion binding"/>
    <property type="evidence" value="ECO:0007669"/>
    <property type="project" value="UniProtKB-KW"/>
</dbReference>
<dbReference type="Gene3D" id="3.30.40.10">
    <property type="entry name" value="Zinc/RING finger domain, C3HC4 (zinc finger)"/>
    <property type="match status" value="1"/>
</dbReference>
<dbReference type="InterPro" id="IPR011011">
    <property type="entry name" value="Znf_FYVE_PHD"/>
</dbReference>
<keyword evidence="2" id="KW-0677">Repeat</keyword>
<protein>
    <submittedName>
        <fullName evidence="9">FYVE zinc finger</fullName>
    </submittedName>
</protein>
<dbReference type="Pfam" id="PF12796">
    <property type="entry name" value="Ank_2"/>
    <property type="match status" value="1"/>
</dbReference>
<feature type="repeat" description="ANK" evidence="6">
    <location>
        <begin position="207"/>
        <end position="239"/>
    </location>
</feature>
<reference evidence="9 10" key="1">
    <citation type="submission" date="2014-03" db="EMBL/GenBank/DDBJ databases">
        <title>Draft genome of the hookworm Oesophagostomum dentatum.</title>
        <authorList>
            <person name="Mitreva M."/>
        </authorList>
    </citation>
    <scope>NUCLEOTIDE SEQUENCE [LARGE SCALE GENOMIC DNA]</scope>
    <source>
        <strain evidence="9 10">OD-Hann</strain>
    </source>
</reference>
<dbReference type="Gene3D" id="1.25.40.20">
    <property type="entry name" value="Ankyrin repeat-containing domain"/>
    <property type="match status" value="2"/>
</dbReference>
<keyword evidence="1" id="KW-0479">Metal-binding</keyword>
<evidence type="ECO:0000313" key="9">
    <source>
        <dbReference type="EMBL" id="KHJ84031.1"/>
    </source>
</evidence>
<evidence type="ECO:0000256" key="2">
    <source>
        <dbReference type="ARBA" id="ARBA00022737"/>
    </source>
</evidence>
<dbReference type="AlphaFoldDB" id="A0A0B1SJG8"/>
<feature type="repeat" description="ANK" evidence="6">
    <location>
        <begin position="88"/>
        <end position="120"/>
    </location>
</feature>
<keyword evidence="5 6" id="KW-0040">ANK repeat</keyword>
<dbReference type="InterPro" id="IPR036770">
    <property type="entry name" value="Ankyrin_rpt-contain_sf"/>
</dbReference>
<dbReference type="InterPro" id="IPR013083">
    <property type="entry name" value="Znf_RING/FYVE/PHD"/>
</dbReference>
<dbReference type="InterPro" id="IPR017455">
    <property type="entry name" value="Znf_FYVE-rel"/>
</dbReference>
<accession>A0A0B1SJG8</accession>
<dbReference type="SUPFAM" id="SSF48403">
    <property type="entry name" value="Ankyrin repeat"/>
    <property type="match status" value="1"/>
</dbReference>
<evidence type="ECO:0000256" key="3">
    <source>
        <dbReference type="ARBA" id="ARBA00022771"/>
    </source>
</evidence>
<evidence type="ECO:0000256" key="6">
    <source>
        <dbReference type="PROSITE-ProRule" id="PRU00023"/>
    </source>
</evidence>
<dbReference type="Pfam" id="PF00023">
    <property type="entry name" value="Ank"/>
    <property type="match status" value="1"/>
</dbReference>
<sequence>MLKAIVKVERKFLIFIIFFSGENLLHTTVKSNDLESVLFLLSTQTDATRITTDGSKRSALHYAANVDNELILRNLILAGCDIGATAADGSTALHVAVRANRPVHAEILLENGADPNVVDERSENVLLAAVRCGSVDCVKVLVGNPKVDSLAVNKNGQTALHLCSTLTGEKVPPKSSPAEICDLLLRREAGRLSDKDFGAYVDLRDADGNTALLLAYMAGNGDVCRCLLRGGATMGARNADGATMFTYETPTRLLLFRLLDSLEREPRWSDGDMCDCGVKFSITVRKHHCRHCGRLVCAKCSEVTMPIAKFGEEKRVRVCTLCAEVLTTGGAR</sequence>
<dbReference type="Proteomes" id="UP000053660">
    <property type="component" value="Unassembled WGS sequence"/>
</dbReference>
<gene>
    <name evidence="9" type="ORF">OESDEN_16259</name>
</gene>
<evidence type="ECO:0000256" key="7">
    <source>
        <dbReference type="PROSITE-ProRule" id="PRU00091"/>
    </source>
</evidence>